<sequence>GPPRSPPNLHHTGLRGRVVAGGPPRAGAGRTREAAAPPLEPLAGPGLPPGAALHARRTDSGREVPRGGL</sequence>
<reference evidence="2" key="1">
    <citation type="submission" date="2020-02" db="EMBL/GenBank/DDBJ databases">
        <authorList>
            <person name="Meier V. D."/>
        </authorList>
    </citation>
    <scope>NUCLEOTIDE SEQUENCE</scope>
    <source>
        <strain evidence="2">AVDCRST_MAG08</strain>
    </source>
</reference>
<feature type="non-terminal residue" evidence="2">
    <location>
        <position position="69"/>
    </location>
</feature>
<feature type="region of interest" description="Disordered" evidence="1">
    <location>
        <begin position="1"/>
        <end position="69"/>
    </location>
</feature>
<gene>
    <name evidence="2" type="ORF">AVDCRST_MAG08-193</name>
</gene>
<dbReference type="EMBL" id="CADCTG010000023">
    <property type="protein sequence ID" value="CAA9213337.1"/>
    <property type="molecule type" value="Genomic_DNA"/>
</dbReference>
<protein>
    <submittedName>
        <fullName evidence="2">Uncharacterized protein</fullName>
    </submittedName>
</protein>
<feature type="compositionally biased region" description="Basic and acidic residues" evidence="1">
    <location>
        <begin position="56"/>
        <end position="69"/>
    </location>
</feature>
<dbReference type="AlphaFoldDB" id="A0A6J4H5K7"/>
<feature type="compositionally biased region" description="Low complexity" evidence="1">
    <location>
        <begin position="15"/>
        <end position="53"/>
    </location>
</feature>
<evidence type="ECO:0000313" key="2">
    <source>
        <dbReference type="EMBL" id="CAA9213337.1"/>
    </source>
</evidence>
<name>A0A6J4H5K7_9PROT</name>
<proteinExistence type="predicted"/>
<organism evidence="2">
    <name type="scientific">uncultured Acetobacteraceae bacterium</name>
    <dbReference type="NCBI Taxonomy" id="169975"/>
    <lineage>
        <taxon>Bacteria</taxon>
        <taxon>Pseudomonadati</taxon>
        <taxon>Pseudomonadota</taxon>
        <taxon>Alphaproteobacteria</taxon>
        <taxon>Acetobacterales</taxon>
        <taxon>Acetobacteraceae</taxon>
        <taxon>environmental samples</taxon>
    </lineage>
</organism>
<accession>A0A6J4H5K7</accession>
<feature type="non-terminal residue" evidence="2">
    <location>
        <position position="1"/>
    </location>
</feature>
<evidence type="ECO:0000256" key="1">
    <source>
        <dbReference type="SAM" id="MobiDB-lite"/>
    </source>
</evidence>